<comment type="subcellular location">
    <subcellularLocation>
        <location evidence="10">Cytoplasm</location>
    </subcellularLocation>
</comment>
<dbReference type="Proteomes" id="UP001180840">
    <property type="component" value="Unassembled WGS sequence"/>
</dbReference>
<feature type="active site" evidence="10">
    <location>
        <position position="66"/>
    </location>
</feature>
<evidence type="ECO:0000256" key="9">
    <source>
        <dbReference type="ARBA" id="ARBA00023235"/>
    </source>
</evidence>
<comment type="cofactor">
    <cofactor evidence="10">
        <name>Mn(2+)</name>
        <dbReference type="ChEBI" id="CHEBI:29035"/>
    </cofactor>
    <text evidence="10">Binds 1 Mn(2+) ion per subunit.</text>
</comment>
<evidence type="ECO:0000313" key="13">
    <source>
        <dbReference type="Proteomes" id="UP001180840"/>
    </source>
</evidence>
<name>A0ABU1ZYG9_9CORY</name>
<feature type="binding site" evidence="10">
    <location>
        <position position="86"/>
    </location>
    <ligand>
        <name>Mg(2+)</name>
        <dbReference type="ChEBI" id="CHEBI:18420"/>
    </ligand>
</feature>
<evidence type="ECO:0000256" key="10">
    <source>
        <dbReference type="HAMAP-Rule" id="MF_00202"/>
    </source>
</evidence>
<proteinExistence type="inferred from homology"/>
<comment type="function">
    <text evidence="10">Catalyzes the 1,3-allylic rearrangement of the homoallylic substrate isopentenyl (IPP) to its highly electrophilic allylic isomer, dimethylallyl diphosphate (DMAPP).</text>
</comment>
<dbReference type="HAMAP" id="MF_00202">
    <property type="entry name" value="Idi"/>
    <property type="match status" value="1"/>
</dbReference>
<dbReference type="NCBIfam" id="NF002995">
    <property type="entry name" value="PRK03759.1"/>
    <property type="match status" value="1"/>
</dbReference>
<feature type="domain" description="Nudix hydrolase" evidence="11">
    <location>
        <begin position="29"/>
        <end position="168"/>
    </location>
</feature>
<dbReference type="EMBL" id="JAVDXZ010000001">
    <property type="protein sequence ID" value="MDR7329987.1"/>
    <property type="molecule type" value="Genomic_DNA"/>
</dbReference>
<keyword evidence="6 10" id="KW-0460">Magnesium</keyword>
<comment type="catalytic activity">
    <reaction evidence="10">
        <text>isopentenyl diphosphate = dimethylallyl diphosphate</text>
        <dbReference type="Rhea" id="RHEA:23284"/>
        <dbReference type="ChEBI" id="CHEBI:57623"/>
        <dbReference type="ChEBI" id="CHEBI:128769"/>
        <dbReference type="EC" id="5.3.3.2"/>
    </reaction>
</comment>
<feature type="active site" evidence="10">
    <location>
        <position position="118"/>
    </location>
</feature>
<evidence type="ECO:0000256" key="2">
    <source>
        <dbReference type="ARBA" id="ARBA00007579"/>
    </source>
</evidence>
<comment type="similarity">
    <text evidence="2 10">Belongs to the IPP isomerase type 1 family.</text>
</comment>
<accession>A0ABU1ZYG9</accession>
<protein>
    <recommendedName>
        <fullName evidence="3 10">Isopentenyl-diphosphate Delta-isomerase</fullName>
        <shortName evidence="10">IPP isomerase</shortName>
        <ecNumber evidence="3 10">5.3.3.2</ecNumber>
    </recommendedName>
    <alternativeName>
        <fullName evidence="10">IPP:DMAPP isomerase</fullName>
    </alternativeName>
    <alternativeName>
        <fullName evidence="10">Isopentenyl pyrophosphate isomerase</fullName>
    </alternativeName>
</protein>
<gene>
    <name evidence="10" type="primary">idi</name>
    <name evidence="12" type="ORF">J2S39_001663</name>
</gene>
<keyword evidence="13" id="KW-1185">Reference proteome</keyword>
<dbReference type="Pfam" id="PF00293">
    <property type="entry name" value="NUDIX"/>
    <property type="match status" value="1"/>
</dbReference>
<feature type="binding site" evidence="10">
    <location>
        <position position="116"/>
    </location>
    <ligand>
        <name>Mn(2+)</name>
        <dbReference type="ChEBI" id="CHEBI:29035"/>
    </ligand>
</feature>
<dbReference type="CDD" id="cd02885">
    <property type="entry name" value="NUDIX_IPP_Isomerase"/>
    <property type="match status" value="1"/>
</dbReference>
<feature type="binding site" evidence="10">
    <location>
        <position position="24"/>
    </location>
    <ligand>
        <name>Mn(2+)</name>
        <dbReference type="ChEBI" id="CHEBI:29035"/>
    </ligand>
</feature>
<dbReference type="RefSeq" id="WP_290195268.1">
    <property type="nucleotide sequence ID" value="NZ_CP047654.1"/>
</dbReference>
<dbReference type="SUPFAM" id="SSF55811">
    <property type="entry name" value="Nudix"/>
    <property type="match status" value="1"/>
</dbReference>
<keyword evidence="8 10" id="KW-0414">Isoprene biosynthesis</keyword>
<dbReference type="InterPro" id="IPR011876">
    <property type="entry name" value="IsopentenylPP_isomerase_typ1"/>
</dbReference>
<evidence type="ECO:0000256" key="6">
    <source>
        <dbReference type="ARBA" id="ARBA00022842"/>
    </source>
</evidence>
<comment type="cofactor">
    <cofactor evidence="10">
        <name>Mg(2+)</name>
        <dbReference type="ChEBI" id="CHEBI:18420"/>
    </cofactor>
    <text evidence="10">Binds 1 Mg(2+) ion per subunit. The magnesium ion binds only when substrate is bound.</text>
</comment>
<evidence type="ECO:0000256" key="5">
    <source>
        <dbReference type="ARBA" id="ARBA00022723"/>
    </source>
</evidence>
<keyword evidence="4 10" id="KW-0963">Cytoplasm</keyword>
<organism evidence="12 13">
    <name type="scientific">Corynebacterium guangdongense</name>
    <dbReference type="NCBI Taxonomy" id="1783348"/>
    <lineage>
        <taxon>Bacteria</taxon>
        <taxon>Bacillati</taxon>
        <taxon>Actinomycetota</taxon>
        <taxon>Actinomycetes</taxon>
        <taxon>Mycobacteriales</taxon>
        <taxon>Corynebacteriaceae</taxon>
        <taxon>Corynebacterium</taxon>
    </lineage>
</organism>
<evidence type="ECO:0000256" key="7">
    <source>
        <dbReference type="ARBA" id="ARBA00023211"/>
    </source>
</evidence>
<reference evidence="12" key="1">
    <citation type="submission" date="2023-07" db="EMBL/GenBank/DDBJ databases">
        <title>Sequencing the genomes of 1000 actinobacteria strains.</title>
        <authorList>
            <person name="Klenk H.-P."/>
        </authorList>
    </citation>
    <scope>NUCLEOTIDE SEQUENCE</scope>
    <source>
        <strain evidence="12">DSM 107476</strain>
    </source>
</reference>
<dbReference type="InterPro" id="IPR000086">
    <property type="entry name" value="NUDIX_hydrolase_dom"/>
</dbReference>
<keyword evidence="5 10" id="KW-0479">Metal-binding</keyword>
<keyword evidence="7 10" id="KW-0464">Manganese</keyword>
<dbReference type="InterPro" id="IPR056375">
    <property type="entry name" value="Idi_bact"/>
</dbReference>
<feature type="binding site" evidence="10">
    <location>
        <position position="31"/>
    </location>
    <ligand>
        <name>Mn(2+)</name>
        <dbReference type="ChEBI" id="CHEBI:29035"/>
    </ligand>
</feature>
<dbReference type="PANTHER" id="PTHR10885:SF0">
    <property type="entry name" value="ISOPENTENYL-DIPHOSPHATE DELTA-ISOMERASE"/>
    <property type="match status" value="1"/>
</dbReference>
<comment type="pathway">
    <text evidence="1 10">Isoprenoid biosynthesis; dimethylallyl diphosphate biosynthesis; dimethylallyl diphosphate from isopentenyl diphosphate: step 1/1.</text>
</comment>
<evidence type="ECO:0000256" key="1">
    <source>
        <dbReference type="ARBA" id="ARBA00004826"/>
    </source>
</evidence>
<feature type="binding site" evidence="10">
    <location>
        <position position="68"/>
    </location>
    <ligand>
        <name>Mn(2+)</name>
        <dbReference type="ChEBI" id="CHEBI:29035"/>
    </ligand>
</feature>
<sequence length="182" mass="19875">MTELVVLADDKGLPAGTADKATIHTAETPLHFAFSAYLLDDAGRVLLSRRALGKRTWPGVWTNSYCGHPGPGESNEAAVVRRGLEEMGIPAAALGEVETVLPEFRYRAVDSSGIVENEICPVFVVRISDPALLDPNPQEIDSHDWATPQQLFDAVDATPFAFSPWLVEELADPRLRERLLQG</sequence>
<evidence type="ECO:0000256" key="3">
    <source>
        <dbReference type="ARBA" id="ARBA00012057"/>
    </source>
</evidence>
<dbReference type="PROSITE" id="PS51462">
    <property type="entry name" value="NUDIX"/>
    <property type="match status" value="1"/>
</dbReference>
<keyword evidence="9 10" id="KW-0413">Isomerase</keyword>
<evidence type="ECO:0000256" key="4">
    <source>
        <dbReference type="ARBA" id="ARBA00022490"/>
    </source>
</evidence>
<evidence type="ECO:0000259" key="11">
    <source>
        <dbReference type="PROSITE" id="PS51462"/>
    </source>
</evidence>
<dbReference type="PIRSF" id="PIRSF018427">
    <property type="entry name" value="Isopntndiph_ism"/>
    <property type="match status" value="1"/>
</dbReference>
<dbReference type="NCBIfam" id="TIGR02150">
    <property type="entry name" value="IPP_isom_1"/>
    <property type="match status" value="1"/>
</dbReference>
<evidence type="ECO:0000313" key="12">
    <source>
        <dbReference type="EMBL" id="MDR7329987.1"/>
    </source>
</evidence>
<dbReference type="InterPro" id="IPR015797">
    <property type="entry name" value="NUDIX_hydrolase-like_dom_sf"/>
</dbReference>
<dbReference type="Gene3D" id="3.90.79.10">
    <property type="entry name" value="Nucleoside Triphosphate Pyrophosphohydrolase"/>
    <property type="match status" value="1"/>
</dbReference>
<comment type="caution">
    <text evidence="12">The sequence shown here is derived from an EMBL/GenBank/DDBJ whole genome shotgun (WGS) entry which is preliminary data.</text>
</comment>
<dbReference type="EC" id="5.3.3.2" evidence="3 10"/>
<dbReference type="GO" id="GO:0004452">
    <property type="term" value="F:isopentenyl-diphosphate delta-isomerase activity"/>
    <property type="evidence" value="ECO:0007669"/>
    <property type="project" value="UniProtKB-EC"/>
</dbReference>
<dbReference type="PANTHER" id="PTHR10885">
    <property type="entry name" value="ISOPENTENYL-DIPHOSPHATE DELTA-ISOMERASE"/>
    <property type="match status" value="1"/>
</dbReference>
<evidence type="ECO:0000256" key="8">
    <source>
        <dbReference type="ARBA" id="ARBA00023229"/>
    </source>
</evidence>
<feature type="binding site" evidence="10">
    <location>
        <position position="118"/>
    </location>
    <ligand>
        <name>Mn(2+)</name>
        <dbReference type="ChEBI" id="CHEBI:29035"/>
    </ligand>
</feature>